<feature type="region of interest" description="Disordered" evidence="1">
    <location>
        <begin position="559"/>
        <end position="594"/>
    </location>
</feature>
<dbReference type="EMBL" id="JBIYEW010000003">
    <property type="protein sequence ID" value="MFK4640002.1"/>
    <property type="molecule type" value="Genomic_DNA"/>
</dbReference>
<proteinExistence type="predicted"/>
<protein>
    <submittedName>
        <fullName evidence="3">GT2 family glycosyltransferase</fullName>
    </submittedName>
</protein>
<feature type="transmembrane region" description="Helical" evidence="2">
    <location>
        <begin position="743"/>
        <end position="761"/>
    </location>
</feature>
<dbReference type="InterPro" id="IPR029044">
    <property type="entry name" value="Nucleotide-diphossugar_trans"/>
</dbReference>
<feature type="transmembrane region" description="Helical" evidence="2">
    <location>
        <begin position="511"/>
        <end position="527"/>
    </location>
</feature>
<keyword evidence="2" id="KW-0472">Membrane</keyword>
<feature type="transmembrane region" description="Helical" evidence="2">
    <location>
        <begin position="714"/>
        <end position="736"/>
    </location>
</feature>
<evidence type="ECO:0000256" key="2">
    <source>
        <dbReference type="SAM" id="Phobius"/>
    </source>
</evidence>
<feature type="compositionally biased region" description="Low complexity" evidence="1">
    <location>
        <begin position="559"/>
        <end position="575"/>
    </location>
</feature>
<feature type="transmembrane region" description="Helical" evidence="2">
    <location>
        <begin position="481"/>
        <end position="499"/>
    </location>
</feature>
<keyword evidence="4" id="KW-1185">Reference proteome</keyword>
<dbReference type="Pfam" id="PF13641">
    <property type="entry name" value="Glyco_tranf_2_3"/>
    <property type="match status" value="1"/>
</dbReference>
<name>A0ABW8N8U9_9MICC</name>
<evidence type="ECO:0000256" key="1">
    <source>
        <dbReference type="SAM" id="MobiDB-lite"/>
    </source>
</evidence>
<dbReference type="Gene3D" id="3.90.550.10">
    <property type="entry name" value="Spore Coat Polysaccharide Biosynthesis Protein SpsA, Chain A"/>
    <property type="match status" value="1"/>
</dbReference>
<dbReference type="InterPro" id="IPR050834">
    <property type="entry name" value="Glycosyltransf_2"/>
</dbReference>
<accession>A0ABW8N8U9</accession>
<reference evidence="3 4" key="1">
    <citation type="submission" date="2024-10" db="EMBL/GenBank/DDBJ databases">
        <title>Novel secondary metabolite-producing bacteria for plant disease control.</title>
        <authorList>
            <person name="Chevrette M."/>
        </authorList>
    </citation>
    <scope>NUCLEOTIDE SEQUENCE [LARGE SCALE GENOMIC DNA]</scope>
    <source>
        <strain evidence="3 4">J30 TE3557</strain>
    </source>
</reference>
<feature type="transmembrane region" description="Helical" evidence="2">
    <location>
        <begin position="1111"/>
        <end position="1131"/>
    </location>
</feature>
<keyword evidence="2" id="KW-1133">Transmembrane helix</keyword>
<feature type="transmembrane region" description="Helical" evidence="2">
    <location>
        <begin position="645"/>
        <end position="663"/>
    </location>
</feature>
<evidence type="ECO:0000313" key="3">
    <source>
        <dbReference type="EMBL" id="MFK4640002.1"/>
    </source>
</evidence>
<dbReference type="PANTHER" id="PTHR43685">
    <property type="entry name" value="GLYCOSYLTRANSFERASE"/>
    <property type="match status" value="1"/>
</dbReference>
<dbReference type="PANTHER" id="PTHR43685:SF3">
    <property type="entry name" value="SLR2126 PROTEIN"/>
    <property type="match status" value="1"/>
</dbReference>
<feature type="region of interest" description="Disordered" evidence="1">
    <location>
        <begin position="849"/>
        <end position="874"/>
    </location>
</feature>
<comment type="caution">
    <text evidence="3">The sequence shown here is derived from an EMBL/GenBank/DDBJ whole genome shotgun (WGS) entry which is preliminary data.</text>
</comment>
<feature type="compositionally biased region" description="Low complexity" evidence="1">
    <location>
        <begin position="849"/>
        <end position="870"/>
    </location>
</feature>
<keyword evidence="2" id="KW-0812">Transmembrane</keyword>
<organism evidence="3 4">
    <name type="scientific">Paenarthrobacter histidinolovorans</name>
    <dbReference type="NCBI Taxonomy" id="43664"/>
    <lineage>
        <taxon>Bacteria</taxon>
        <taxon>Bacillati</taxon>
        <taxon>Actinomycetota</taxon>
        <taxon>Actinomycetes</taxon>
        <taxon>Micrococcales</taxon>
        <taxon>Micrococcaceae</taxon>
        <taxon>Paenarthrobacter</taxon>
    </lineage>
</organism>
<feature type="transmembrane region" description="Helical" evidence="2">
    <location>
        <begin position="396"/>
        <end position="420"/>
    </location>
</feature>
<dbReference type="Proteomes" id="UP001620520">
    <property type="component" value="Unassembled WGS sequence"/>
</dbReference>
<dbReference type="SUPFAM" id="SSF53448">
    <property type="entry name" value="Nucleotide-diphospho-sugar transferases"/>
    <property type="match status" value="1"/>
</dbReference>
<feature type="transmembrane region" description="Helical" evidence="2">
    <location>
        <begin position="821"/>
        <end position="842"/>
    </location>
</feature>
<evidence type="ECO:0000313" key="4">
    <source>
        <dbReference type="Proteomes" id="UP001620520"/>
    </source>
</evidence>
<gene>
    <name evidence="3" type="ORF">ABIA52_002891</name>
</gene>
<feature type="transmembrane region" description="Helical" evidence="2">
    <location>
        <begin position="781"/>
        <end position="801"/>
    </location>
</feature>
<sequence length="1156" mass="119466">MGRAFRAGAPSAKEASGLILKEVHVTAVVVSHDGGNYLPRTLAALSDQTRSADAAIGVDTGSTDNSLDLLREAFGPGNATTFHQAKSGFGAAVRAGLQELAPAAAPSGDSRSVEWIWLLHDDAAPAPDALAELLHAVERAPSVTVAGCKQLGWDNDRHLVDVGLSTSRWAERLTLIDADEVDQGQYDARSDTFAVNSAGMLIRRDVWEQLDGFDPALPGSGDDVDFCWRNWLAGNRVVVVPSARMFHVEHRPHGLGTSSAARKAQIHLRLKHTPWWNVPFQALGALFGAIVRLVLSILVKEPGYGFSQFTATLAALIRPVAVARGRRAAAKTRRVHRSVVRGLQTPTREVRANRRSLLEAIRPAEDSAPVSDLLAPEPSGDAADDFAALATNERGWVGTGAVAAACVALAAALVGLLGLLRSGAVTGGGLLPLSGSPAEIWANASTWWISLGAGLPGHGDPFGYVLWVLSIFGGGDANASMAWLLILAMPLSAVGAWFASGALTAKRRFRTVAALLWAGAPTLLIAINEGRVGALVAHIMMPLLLLALVRASGSAIGQSSTAQSSTAGASTAGAARRGESAVPGRLPAPLRGKPGINGTPSWTAAAAAGLVMAVVTASAPSLLGPIAVAVILAAVVLGQRGKTMWWSLLPTLALFLPYGISVLDRPRSLLADPGLPLAFDAAPLWQQLLGQPLAFSIDGGLTGLSVFGPGAAPWALILALLIGAPVLLLAVASLFLPGKRTALARVFWLAALATLASAWLVGHVATGVNDNVIVGPFTGPAVSASGMLLLGAALLGAEKLFSASRRASDPARRKLPLRRVASGVVVTLLVAGPLAGMGAWAAQNVLQPSTSTGSPAAPAARQAASSLGAPRQVWPAESGTLPATAVDRGQGPERTRTLVITSGEQGAFTSSLMRGAGTTLDSLSTIASARTIIGAPGREEITSDDSATASLRRAVATIVASTGVDPRPDLEQLGAGFVVLKAADNAAQLTASRIDAVPGLVAVGQTDAGWLWRVTPRGQPAAGAAETAHRVRIIDAQGSTVGTVPSDDVNVSASVPSGEEGRKIVVAERSDPGWTATLDGKQLQATTSGWSQAFELPAGGGQLEIRYANPWAVWLGILQVVVIALTVLLAIPMPARRSRTGMSRDEVSLRKEYSSV</sequence>
<feature type="transmembrane region" description="Helical" evidence="2">
    <location>
        <begin position="621"/>
        <end position="638"/>
    </location>
</feature>